<protein>
    <submittedName>
        <fullName evidence="1">473_t:CDS:1</fullName>
    </submittedName>
</protein>
<dbReference type="PANTHER" id="PTHR31669">
    <property type="entry name" value="PROTEIN FAR1-RELATED SEQUENCE 10-RELATED"/>
    <property type="match status" value="1"/>
</dbReference>
<dbReference type="AlphaFoldDB" id="A0A9N9IV36"/>
<comment type="caution">
    <text evidence="1">The sequence shown here is derived from an EMBL/GenBank/DDBJ whole genome shotgun (WGS) entry which is preliminary data.</text>
</comment>
<dbReference type="EMBL" id="CAJVQA010018054">
    <property type="protein sequence ID" value="CAG8751935.1"/>
    <property type="molecule type" value="Genomic_DNA"/>
</dbReference>
<dbReference type="PANTHER" id="PTHR31669:SF251">
    <property type="entry name" value="PROTEIN FAR1-RELATED SEQUENCE"/>
    <property type="match status" value="1"/>
</dbReference>
<dbReference type="OrthoDB" id="747268at2759"/>
<accession>A0A9N9IV36</accession>
<organism evidence="1 2">
    <name type="scientific">Cetraspora pellucida</name>
    <dbReference type="NCBI Taxonomy" id="1433469"/>
    <lineage>
        <taxon>Eukaryota</taxon>
        <taxon>Fungi</taxon>
        <taxon>Fungi incertae sedis</taxon>
        <taxon>Mucoromycota</taxon>
        <taxon>Glomeromycotina</taxon>
        <taxon>Glomeromycetes</taxon>
        <taxon>Diversisporales</taxon>
        <taxon>Gigasporaceae</taxon>
        <taxon>Cetraspora</taxon>
    </lineage>
</organism>
<name>A0A9N9IV36_9GLOM</name>
<dbReference type="GO" id="GO:0006355">
    <property type="term" value="P:regulation of DNA-templated transcription"/>
    <property type="evidence" value="ECO:0007669"/>
    <property type="project" value="InterPro"/>
</dbReference>
<keyword evidence="2" id="KW-1185">Reference proteome</keyword>
<reference evidence="1" key="1">
    <citation type="submission" date="2021-06" db="EMBL/GenBank/DDBJ databases">
        <authorList>
            <person name="Kallberg Y."/>
            <person name="Tangrot J."/>
            <person name="Rosling A."/>
        </authorList>
    </citation>
    <scope>NUCLEOTIDE SEQUENCE</scope>
    <source>
        <strain evidence="1">FL966</strain>
    </source>
</reference>
<proteinExistence type="predicted"/>
<evidence type="ECO:0000313" key="1">
    <source>
        <dbReference type="EMBL" id="CAG8751935.1"/>
    </source>
</evidence>
<gene>
    <name evidence="1" type="ORF">CPELLU_LOCUS14756</name>
</gene>
<dbReference type="InterPro" id="IPR031052">
    <property type="entry name" value="FHY3/FAR1"/>
</dbReference>
<dbReference type="Proteomes" id="UP000789759">
    <property type="component" value="Unassembled WGS sequence"/>
</dbReference>
<evidence type="ECO:0000313" key="2">
    <source>
        <dbReference type="Proteomes" id="UP000789759"/>
    </source>
</evidence>
<sequence length="528" mass="59151">MDKGKQVMPTGFGKNLLGFINNEVFETIPGVNSLELFDLANYNLSNLANYELSGLLNYDLSNLANYELSGSLNYELSGSLNFGLSGSVNYGSSGSVNYGLSGSINYRSSGSVNYRSSGFMNLKSSSSMNLEAPSATNLESSGLTNLELPGSTNLELPGSTNLKLPGSTNLELPGSTNLELPELSGSTNSERIGLTNNLTNPESSGFDNNVNVNNNQIIQHKMNKLTLHERDFFNNWNEVQHAVDAYSKQHGFVAINVNKPKKVEDICPHHDGVSVNEQNHLCDSDTIEPAPKYLQFPQEILDKIKSYTIVGRLGAGQQYDLLAEEFPQHQIKKKNLYNAIEQDPEYVVIPRLKVVYPQTQHLLCIYHIGENIKKKAKSKLHGNAVKNFVNDFYRMRNSFTQEQFELKYNHMLEKYEPCRFYLETKLYPCRESWAKYAILKLFIAGTKSIQKVESINSVLKKHVDRGTLLKELVKVIDQELEKEASYNHIRDYYGSNPSSGLPSTHNTIFNAIDSLLVEHLAPIPLSLQ</sequence>